<organism evidence="1 2">
    <name type="scientific">Trichoderma citrinoviride</name>
    <dbReference type="NCBI Taxonomy" id="58853"/>
    <lineage>
        <taxon>Eukaryota</taxon>
        <taxon>Fungi</taxon>
        <taxon>Dikarya</taxon>
        <taxon>Ascomycota</taxon>
        <taxon>Pezizomycotina</taxon>
        <taxon>Sordariomycetes</taxon>
        <taxon>Hypocreomycetidae</taxon>
        <taxon>Hypocreales</taxon>
        <taxon>Hypocreaceae</taxon>
        <taxon>Trichoderma</taxon>
    </lineage>
</organism>
<gene>
    <name evidence="1" type="ORF">BBK36DRAFT_1138784</name>
</gene>
<proteinExistence type="predicted"/>
<dbReference type="GeneID" id="36601382"/>
<dbReference type="AlphaFoldDB" id="A0A2T4BH83"/>
<evidence type="ECO:0000313" key="2">
    <source>
        <dbReference type="Proteomes" id="UP000241546"/>
    </source>
</evidence>
<sequence>MRNGSLLLFRPSTPLWFRLKLRYRIAPNPAWAAFVLAGVMLAMFPVKRSSAALAHPRLSFRRLESNNDLCNGGASVCIESEMTEFWDFSSRASIILNDIILPGA</sequence>
<accession>A0A2T4BH83</accession>
<keyword evidence="2" id="KW-1185">Reference proteome</keyword>
<dbReference type="Proteomes" id="UP000241546">
    <property type="component" value="Unassembled WGS sequence"/>
</dbReference>
<protein>
    <submittedName>
        <fullName evidence="1">Uncharacterized protein</fullName>
    </submittedName>
</protein>
<reference evidence="2" key="1">
    <citation type="submission" date="2016-07" db="EMBL/GenBank/DDBJ databases">
        <title>Multiple horizontal gene transfer events from other fungi enriched the ability of initially mycotrophic Trichoderma (Ascomycota) to feed on dead plant biomass.</title>
        <authorList>
            <consortium name="DOE Joint Genome Institute"/>
            <person name="Atanasova L."/>
            <person name="Chenthamara K."/>
            <person name="Zhang J."/>
            <person name="Grujic M."/>
            <person name="Henrissat B."/>
            <person name="Kuo A."/>
            <person name="Aerts A."/>
            <person name="Salamov A."/>
            <person name="Lipzen A."/>
            <person name="Labutti K."/>
            <person name="Barry K."/>
            <person name="Miao Y."/>
            <person name="Rahimi M.J."/>
            <person name="Shen Q."/>
            <person name="Grigoriev I.V."/>
            <person name="Kubicek C.P."/>
            <person name="Druzhinina I.S."/>
        </authorList>
    </citation>
    <scope>NUCLEOTIDE SEQUENCE [LARGE SCALE GENOMIC DNA]</scope>
    <source>
        <strain evidence="2">TUCIM 6016</strain>
    </source>
</reference>
<evidence type="ECO:0000313" key="1">
    <source>
        <dbReference type="EMBL" id="PTB68684.1"/>
    </source>
</evidence>
<dbReference type="RefSeq" id="XP_024752004.1">
    <property type="nucleotide sequence ID" value="XM_024893264.1"/>
</dbReference>
<dbReference type="EMBL" id="KZ680209">
    <property type="protein sequence ID" value="PTB68684.1"/>
    <property type="molecule type" value="Genomic_DNA"/>
</dbReference>
<name>A0A2T4BH83_9HYPO</name>